<accession>A0A3N6N8L5</accession>
<dbReference type="FunFam" id="3.10.105.10:FF:000006">
    <property type="entry name" value="Peptide ABC transporter substrate-binding protein"/>
    <property type="match status" value="1"/>
</dbReference>
<evidence type="ECO:0000313" key="7">
    <source>
        <dbReference type="Proteomes" id="UP000269154"/>
    </source>
</evidence>
<dbReference type="EMBL" id="RCBY01000174">
    <property type="protein sequence ID" value="RQH30668.1"/>
    <property type="molecule type" value="Genomic_DNA"/>
</dbReference>
<evidence type="ECO:0000313" key="6">
    <source>
        <dbReference type="EMBL" id="RQH30668.1"/>
    </source>
</evidence>
<evidence type="ECO:0000256" key="4">
    <source>
        <dbReference type="SAM" id="SignalP"/>
    </source>
</evidence>
<dbReference type="InterPro" id="IPR000914">
    <property type="entry name" value="SBP_5_dom"/>
</dbReference>
<evidence type="ECO:0000256" key="1">
    <source>
        <dbReference type="ARBA" id="ARBA00005695"/>
    </source>
</evidence>
<protein>
    <submittedName>
        <fullName evidence="6">ABC transporter substrate-binding protein</fullName>
    </submittedName>
</protein>
<dbReference type="GO" id="GO:0043190">
    <property type="term" value="C:ATP-binding cassette (ABC) transporter complex"/>
    <property type="evidence" value="ECO:0007669"/>
    <property type="project" value="InterPro"/>
</dbReference>
<proteinExistence type="inferred from homology"/>
<organism evidence="6 7">
    <name type="scientific">Okeania hirsuta</name>
    <dbReference type="NCBI Taxonomy" id="1458930"/>
    <lineage>
        <taxon>Bacteria</taxon>
        <taxon>Bacillati</taxon>
        <taxon>Cyanobacteriota</taxon>
        <taxon>Cyanophyceae</taxon>
        <taxon>Oscillatoriophycideae</taxon>
        <taxon>Oscillatoriales</taxon>
        <taxon>Microcoleaceae</taxon>
        <taxon>Okeania</taxon>
    </lineage>
</organism>
<dbReference type="PANTHER" id="PTHR30290">
    <property type="entry name" value="PERIPLASMIC BINDING COMPONENT OF ABC TRANSPORTER"/>
    <property type="match status" value="1"/>
</dbReference>
<feature type="domain" description="Solute-binding protein family 5" evidence="5">
    <location>
        <begin position="79"/>
        <end position="490"/>
    </location>
</feature>
<evidence type="ECO:0000259" key="5">
    <source>
        <dbReference type="Pfam" id="PF00496"/>
    </source>
</evidence>
<dbReference type="Pfam" id="PF00496">
    <property type="entry name" value="SBP_bac_5"/>
    <property type="match status" value="1"/>
</dbReference>
<keyword evidence="7" id="KW-1185">Reference proteome</keyword>
<dbReference type="GO" id="GO:0015833">
    <property type="term" value="P:peptide transport"/>
    <property type="evidence" value="ECO:0007669"/>
    <property type="project" value="TreeGrafter"/>
</dbReference>
<evidence type="ECO:0000256" key="2">
    <source>
        <dbReference type="ARBA" id="ARBA00022448"/>
    </source>
</evidence>
<dbReference type="SUPFAM" id="SSF53850">
    <property type="entry name" value="Periplasmic binding protein-like II"/>
    <property type="match status" value="1"/>
</dbReference>
<reference evidence="6 7" key="1">
    <citation type="journal article" date="2018" name="ACS Chem. Biol.">
        <title>Ketoreductase domain dysfunction expands chemodiversity: malyngamide biosynthesis in the cyanobacterium Okeania hirsuta.</title>
        <authorList>
            <person name="Moss N.A."/>
            <person name="Leao T."/>
            <person name="Rankin M."/>
            <person name="McCullough T.M."/>
            <person name="Qu P."/>
            <person name="Korobeynikov A."/>
            <person name="Smith J.L."/>
            <person name="Gerwick L."/>
            <person name="Gerwick W.H."/>
        </authorList>
    </citation>
    <scope>NUCLEOTIDE SEQUENCE [LARGE SCALE GENOMIC DNA]</scope>
    <source>
        <strain evidence="6 7">PAB10Feb10-1</strain>
    </source>
</reference>
<name>A0A3N6N8L5_9CYAN</name>
<dbReference type="Gene3D" id="3.40.190.10">
    <property type="entry name" value="Periplasmic binding protein-like II"/>
    <property type="match status" value="1"/>
</dbReference>
<feature type="signal peptide" evidence="4">
    <location>
        <begin position="1"/>
        <end position="32"/>
    </location>
</feature>
<dbReference type="Gene3D" id="3.10.105.10">
    <property type="entry name" value="Dipeptide-binding Protein, Domain 3"/>
    <property type="match status" value="1"/>
</dbReference>
<dbReference type="Proteomes" id="UP000269154">
    <property type="component" value="Unassembled WGS sequence"/>
</dbReference>
<dbReference type="PANTHER" id="PTHR30290:SF9">
    <property type="entry name" value="OLIGOPEPTIDE-BINDING PROTEIN APPA"/>
    <property type="match status" value="1"/>
</dbReference>
<dbReference type="OrthoDB" id="9796817at2"/>
<evidence type="ECO:0000256" key="3">
    <source>
        <dbReference type="ARBA" id="ARBA00022729"/>
    </source>
</evidence>
<keyword evidence="2" id="KW-0813">Transport</keyword>
<dbReference type="InterPro" id="IPR039424">
    <property type="entry name" value="SBP_5"/>
</dbReference>
<sequence length="591" mass="67498">MINFNTPKNNYRKLAILCTVILIFFLSSCRPAPSNYQSRLVVSTPSDASTFNYPLNQSAYSVFGYIYDGLIIENGVTGELEPALAESWEVSEDGQTIVITLQENLKWSDGEPLTVDDVVFSYNEIYLNDKIPSSFKDILRIGQSGALPTVKKIDNLRVEFSTPEPFAPFVRYAGGLPILPAHVLKESVRTTNSEGELNYLTKWGTDTPVTEIVGNGMYRIKSYTPNQRIILEKNPFYWRKDDRGNNLPYIENIVWQVIENTDNQLLNFRSGELDTIQVAAEMYPLLKREEKRGKYTIYNGGPTSASSFISFNLNEAKNAQGQPFVKPFKSRWFNNKTFRQAIAYGINREAMTNNIYRGLGAPQYSPIPVTSPFYFSPEEGLKIYNYNPEKAKELLLSAGFKYNQNGELLDSEDNRVEFNLLSSAGRKVREQMATQINQDLAKIGIKVNMQFLSFNTYVERLSLSRDWEAYLGGFIGGSIEPHGGYNIWSVNGRLHTFNQGPQPGEDNIEGWKINDWEQEIDHLYIRASQVLDEEKRKEIYGQAQQIIAEELPFIYMVNPLEFEAIRNRIKGIQYTELSGGFWNLYELQISE</sequence>
<comment type="caution">
    <text evidence="6">The sequence shown here is derived from an EMBL/GenBank/DDBJ whole genome shotgun (WGS) entry which is preliminary data.</text>
</comment>
<feature type="chain" id="PRO_5018264210" evidence="4">
    <location>
        <begin position="33"/>
        <end position="591"/>
    </location>
</feature>
<dbReference type="CDD" id="cd08500">
    <property type="entry name" value="PBP2_NikA_DppA_OppA_like_4"/>
    <property type="match status" value="1"/>
</dbReference>
<dbReference type="RefSeq" id="WP_124146944.1">
    <property type="nucleotide sequence ID" value="NZ_CAWOKI010000209.1"/>
</dbReference>
<dbReference type="PIRSF" id="PIRSF002741">
    <property type="entry name" value="MppA"/>
    <property type="match status" value="1"/>
</dbReference>
<dbReference type="AlphaFoldDB" id="A0A3N6N8L5"/>
<dbReference type="Gene3D" id="3.90.76.10">
    <property type="entry name" value="Dipeptide-binding Protein, Domain 1"/>
    <property type="match status" value="1"/>
</dbReference>
<dbReference type="InterPro" id="IPR030678">
    <property type="entry name" value="Peptide/Ni-bd"/>
</dbReference>
<dbReference type="GO" id="GO:0042597">
    <property type="term" value="C:periplasmic space"/>
    <property type="evidence" value="ECO:0007669"/>
    <property type="project" value="UniProtKB-ARBA"/>
</dbReference>
<keyword evidence="3 4" id="KW-0732">Signal</keyword>
<dbReference type="GO" id="GO:1904680">
    <property type="term" value="F:peptide transmembrane transporter activity"/>
    <property type="evidence" value="ECO:0007669"/>
    <property type="project" value="TreeGrafter"/>
</dbReference>
<comment type="similarity">
    <text evidence="1">Belongs to the bacterial solute-binding protein 5 family.</text>
</comment>
<gene>
    <name evidence="6" type="ORF">D5R40_23665</name>
</gene>